<evidence type="ECO:0000313" key="1">
    <source>
        <dbReference type="EMBL" id="KAF2469451.1"/>
    </source>
</evidence>
<gene>
    <name evidence="1" type="ORF">BDR25DRAFT_356678</name>
</gene>
<sequence length="189" mass="21264">MTGLDMFLSDVSREEKRTVSPIRVIISSLRQRLVFYWSLSGTRSIASLPFDTGHIFSALNDNLETENQTETDRKISDLRSSPPFLRSGALSAWVLSNTLSLFPRLRRSILTVYDTSISTSWRSMVDVWHWLRIGSLSSYLCSTQLASRSGLHLSQSPFRWSSGSSYSNLLPLISDLPKHTMALTRGSST</sequence>
<keyword evidence="2" id="KW-1185">Reference proteome</keyword>
<reference evidence="1" key="1">
    <citation type="journal article" date="2020" name="Stud. Mycol.">
        <title>101 Dothideomycetes genomes: a test case for predicting lifestyles and emergence of pathogens.</title>
        <authorList>
            <person name="Haridas S."/>
            <person name="Albert R."/>
            <person name="Binder M."/>
            <person name="Bloem J."/>
            <person name="Labutti K."/>
            <person name="Salamov A."/>
            <person name="Andreopoulos B."/>
            <person name="Baker S."/>
            <person name="Barry K."/>
            <person name="Bills G."/>
            <person name="Bluhm B."/>
            <person name="Cannon C."/>
            <person name="Castanera R."/>
            <person name="Culley D."/>
            <person name="Daum C."/>
            <person name="Ezra D."/>
            <person name="Gonzalez J."/>
            <person name="Henrissat B."/>
            <person name="Kuo A."/>
            <person name="Liang C."/>
            <person name="Lipzen A."/>
            <person name="Lutzoni F."/>
            <person name="Magnuson J."/>
            <person name="Mondo S."/>
            <person name="Nolan M."/>
            <person name="Ohm R."/>
            <person name="Pangilinan J."/>
            <person name="Park H.-J."/>
            <person name="Ramirez L."/>
            <person name="Alfaro M."/>
            <person name="Sun H."/>
            <person name="Tritt A."/>
            <person name="Yoshinaga Y."/>
            <person name="Zwiers L.-H."/>
            <person name="Turgeon B."/>
            <person name="Goodwin S."/>
            <person name="Spatafora J."/>
            <person name="Crous P."/>
            <person name="Grigoriev I."/>
        </authorList>
    </citation>
    <scope>NUCLEOTIDE SEQUENCE</scope>
    <source>
        <strain evidence="1">ATCC 200398</strain>
    </source>
</reference>
<comment type="caution">
    <text evidence="1">The sequence shown here is derived from an EMBL/GenBank/DDBJ whole genome shotgun (WGS) entry which is preliminary data.</text>
</comment>
<proteinExistence type="predicted"/>
<dbReference type="Proteomes" id="UP000799755">
    <property type="component" value="Unassembled WGS sequence"/>
</dbReference>
<name>A0ACB6QRB9_9PLEO</name>
<organism evidence="1 2">
    <name type="scientific">Lindgomyces ingoldianus</name>
    <dbReference type="NCBI Taxonomy" id="673940"/>
    <lineage>
        <taxon>Eukaryota</taxon>
        <taxon>Fungi</taxon>
        <taxon>Dikarya</taxon>
        <taxon>Ascomycota</taxon>
        <taxon>Pezizomycotina</taxon>
        <taxon>Dothideomycetes</taxon>
        <taxon>Pleosporomycetidae</taxon>
        <taxon>Pleosporales</taxon>
        <taxon>Lindgomycetaceae</taxon>
        <taxon>Lindgomyces</taxon>
    </lineage>
</organism>
<dbReference type="EMBL" id="MU003512">
    <property type="protein sequence ID" value="KAF2469451.1"/>
    <property type="molecule type" value="Genomic_DNA"/>
</dbReference>
<accession>A0ACB6QRB9</accession>
<evidence type="ECO:0000313" key="2">
    <source>
        <dbReference type="Proteomes" id="UP000799755"/>
    </source>
</evidence>
<protein>
    <submittedName>
        <fullName evidence="1">Uncharacterized protein</fullName>
    </submittedName>
</protein>